<accession>A0A0P1MHB0</accession>
<accession>A0A0P1P7G9</accession>
<accession>A0A0P1LKJ4</accession>
<keyword evidence="4 6" id="KW-1133">Transmembrane helix</keyword>
<dbReference type="EMBL" id="FAOP01000002">
    <property type="protein sequence ID" value="CUU01786.1"/>
    <property type="molecule type" value="Genomic_DNA"/>
</dbReference>
<evidence type="ECO:0000313" key="8">
    <source>
        <dbReference type="Proteomes" id="UP000182011"/>
    </source>
</evidence>
<proteinExistence type="predicted"/>
<dbReference type="Proteomes" id="UP000182011">
    <property type="component" value="Unassembled WGS sequence"/>
</dbReference>
<keyword evidence="3 6" id="KW-0812">Transmembrane</keyword>
<feature type="transmembrane region" description="Helical" evidence="6">
    <location>
        <begin position="37"/>
        <end position="58"/>
    </location>
</feature>
<feature type="transmembrane region" description="Helical" evidence="6">
    <location>
        <begin position="65"/>
        <end position="86"/>
    </location>
</feature>
<accession>A0A0N7MQM8</accession>
<accession>A0A0P1LB30</accession>
<evidence type="ECO:0000256" key="6">
    <source>
        <dbReference type="SAM" id="Phobius"/>
    </source>
</evidence>
<gene>
    <name evidence="7" type="ORF">JGI4_00364</name>
</gene>
<dbReference type="Pfam" id="PF03626">
    <property type="entry name" value="COX4_pro"/>
    <property type="match status" value="1"/>
</dbReference>
<dbReference type="STRING" id="1633631.GCA_001442925_00366"/>
<keyword evidence="5 6" id="KW-0472">Membrane</keyword>
<evidence type="ECO:0000256" key="5">
    <source>
        <dbReference type="ARBA" id="ARBA00023136"/>
    </source>
</evidence>
<accession>A0A0P1P586</accession>
<accession>A0A0P1NUV7</accession>
<evidence type="ECO:0000256" key="4">
    <source>
        <dbReference type="ARBA" id="ARBA00022989"/>
    </source>
</evidence>
<accession>A0A0P1LHI8</accession>
<comment type="subcellular location">
    <subcellularLocation>
        <location evidence="1">Cell membrane</location>
        <topology evidence="1">Multi-pass membrane protein</topology>
    </subcellularLocation>
</comment>
<dbReference type="AlphaFoldDB" id="A0A0P1LHI8"/>
<evidence type="ECO:0000256" key="3">
    <source>
        <dbReference type="ARBA" id="ARBA00022692"/>
    </source>
</evidence>
<name>A0A0P1LHI8_9BACT</name>
<protein>
    <submittedName>
        <fullName evidence="7">Caa(3)-type oxidase, subunit IV</fullName>
    </submittedName>
</protein>
<sequence>MAEAVHSRKVYWRVWFQLLMITVVEIIVAFLPISHYLMALLFTIMALMKATLIAAYFMHLKFEQVGLIYSIVLPLILIIALAAALIPDGSVALLMRLGLGYY</sequence>
<evidence type="ECO:0000313" key="7">
    <source>
        <dbReference type="EMBL" id="CUU01786.1"/>
    </source>
</evidence>
<dbReference type="GO" id="GO:0005886">
    <property type="term" value="C:plasma membrane"/>
    <property type="evidence" value="ECO:0007669"/>
    <property type="project" value="UniProtKB-SubCell"/>
</dbReference>
<dbReference type="InterPro" id="IPR005171">
    <property type="entry name" value="Cyt_c_oxidase_su4_prok"/>
</dbReference>
<evidence type="ECO:0000256" key="1">
    <source>
        <dbReference type="ARBA" id="ARBA00004651"/>
    </source>
</evidence>
<dbReference type="RefSeq" id="WP_047133139.1">
    <property type="nucleotide sequence ID" value="NZ_CZVM01000003.1"/>
</dbReference>
<keyword evidence="2" id="KW-1003">Cell membrane</keyword>
<organism evidence="7 8">
    <name type="scientific">Candidatus Kryptonium thompsonii</name>
    <dbReference type="NCBI Taxonomy" id="1633631"/>
    <lineage>
        <taxon>Bacteria</taxon>
        <taxon>Pseudomonadati</taxon>
        <taxon>Candidatus Kryptoniota</taxon>
        <taxon>Candidatus Kryptonium</taxon>
    </lineage>
</organism>
<evidence type="ECO:0000256" key="2">
    <source>
        <dbReference type="ARBA" id="ARBA00022475"/>
    </source>
</evidence>
<reference evidence="7 8" key="1">
    <citation type="submission" date="2015-11" db="EMBL/GenBank/DDBJ databases">
        <authorList>
            <person name="Zhang Y."/>
            <person name="Guo Z."/>
        </authorList>
    </citation>
    <scope>NUCLEOTIDE SEQUENCE [LARGE SCALE GENOMIC DNA]</scope>
    <source>
        <strain evidence="7">JGI-4</strain>
    </source>
</reference>
<feature type="transmembrane region" description="Helical" evidence="6">
    <location>
        <begin position="12"/>
        <end position="31"/>
    </location>
</feature>
<accession>A0A0S4MS30</accession>